<dbReference type="GO" id="GO:0016773">
    <property type="term" value="F:phosphotransferase activity, alcohol group as acceptor"/>
    <property type="evidence" value="ECO:0007669"/>
    <property type="project" value="UniProtKB-ARBA"/>
</dbReference>
<dbReference type="GeneID" id="30972044"/>
<dbReference type="GO" id="GO:0005737">
    <property type="term" value="C:cytoplasm"/>
    <property type="evidence" value="ECO:0007669"/>
    <property type="project" value="TreeGrafter"/>
</dbReference>
<dbReference type="SMART" id="SM00046">
    <property type="entry name" value="DAGKc"/>
    <property type="match status" value="1"/>
</dbReference>
<dbReference type="PROSITE" id="PS50146">
    <property type="entry name" value="DAGK"/>
    <property type="match status" value="1"/>
</dbReference>
<evidence type="ECO:0000313" key="2">
    <source>
        <dbReference type="EMBL" id="OJJ99051.1"/>
    </source>
</evidence>
<dbReference type="Pfam" id="PF24321">
    <property type="entry name" value="DUF7493"/>
    <property type="match status" value="1"/>
</dbReference>
<gene>
    <name evidence="2" type="ORF">ASPACDRAFT_1881160</name>
</gene>
<evidence type="ECO:0000313" key="3">
    <source>
        <dbReference type="Proteomes" id="UP000184546"/>
    </source>
</evidence>
<proteinExistence type="predicted"/>
<accession>A0A1L9WS79</accession>
<dbReference type="PANTHER" id="PTHR12358">
    <property type="entry name" value="SPHINGOSINE KINASE"/>
    <property type="match status" value="1"/>
</dbReference>
<dbReference type="PANTHER" id="PTHR12358:SF31">
    <property type="entry name" value="ACYLGLYCEROL KINASE, MITOCHONDRIAL"/>
    <property type="match status" value="1"/>
</dbReference>
<dbReference type="RefSeq" id="XP_020055391.1">
    <property type="nucleotide sequence ID" value="XM_020198230.1"/>
</dbReference>
<sequence length="499" mass="53981">MTTPPEPPATIILANAVSFTVGNDFLTITDDRPARRRRRTRQSCCGLLSLRGDPSPSHQIDLYAVLNAHHSHNTLVISYVAHHTDDKAHLDILQYRTNSHDDPRIQEWTTHLLTLAYGCAQPHKRLKILINPFCTGAATKYRHSAAPILLAAACQIDLEQTQYRGHAGLIAEHLERSRYDAVVCCSGDGLPHEVFNGLARRPDAVRALTSLAVAMLPCGSGNAMAWNLLGTGSVARAALAIVKGVTVPLDLMSVTQGDAHSVSFLSQSLGVLAESDLRTEHLRWMGDSRFLLGVVQTIARQTAFPCELAFKTVSQGGGSIPRHFDAGVAAAAAAPTKATLGSFEPTVASSAAREAASEPGKARLVLKYGTVQNELPPDWAVISGERLASFYASKMAIVAKDTQFFPAALPNDGLLDVMTIDETIGYAGAVEAIVKLPGGRCYELAKVHMRKVLAYRLSPRASEGWISVDGERYPFEPFQVEVHQGLGRVLARSLHTYQV</sequence>
<dbReference type="InterPro" id="IPR016064">
    <property type="entry name" value="NAD/diacylglycerol_kinase_sf"/>
</dbReference>
<keyword evidence="3" id="KW-1185">Reference proteome</keyword>
<dbReference type="Gene3D" id="2.60.200.40">
    <property type="match status" value="1"/>
</dbReference>
<dbReference type="Pfam" id="PF00781">
    <property type="entry name" value="DAGK_cat"/>
    <property type="match status" value="1"/>
</dbReference>
<dbReference type="GO" id="GO:0046512">
    <property type="term" value="P:sphingosine biosynthetic process"/>
    <property type="evidence" value="ECO:0007669"/>
    <property type="project" value="TreeGrafter"/>
</dbReference>
<dbReference type="Gene3D" id="3.40.50.10330">
    <property type="entry name" value="Probable inorganic polyphosphate/atp-NAD kinase, domain 1"/>
    <property type="match status" value="1"/>
</dbReference>
<name>A0A1L9WS79_ASPA1</name>
<dbReference type="InterPro" id="IPR017438">
    <property type="entry name" value="ATP-NAD_kinase_N"/>
</dbReference>
<dbReference type="OMA" id="TTHRMHG"/>
<dbReference type="AlphaFoldDB" id="A0A1L9WS79"/>
<dbReference type="InterPro" id="IPR050187">
    <property type="entry name" value="Lipid_Phosphate_FormReg"/>
</dbReference>
<dbReference type="OrthoDB" id="3853857at2759"/>
<dbReference type="VEuPathDB" id="FungiDB:ASPACDRAFT_1881160"/>
<dbReference type="GO" id="GO:0016020">
    <property type="term" value="C:membrane"/>
    <property type="evidence" value="ECO:0007669"/>
    <property type="project" value="TreeGrafter"/>
</dbReference>
<dbReference type="InterPro" id="IPR001206">
    <property type="entry name" value="Diacylglycerol_kinase_cat_dom"/>
</dbReference>
<protein>
    <recommendedName>
        <fullName evidence="1">DAGKc domain-containing protein</fullName>
    </recommendedName>
</protein>
<organism evidence="2 3">
    <name type="scientific">Aspergillus aculeatus (strain ATCC 16872 / CBS 172.66 / WB 5094)</name>
    <dbReference type="NCBI Taxonomy" id="690307"/>
    <lineage>
        <taxon>Eukaryota</taxon>
        <taxon>Fungi</taxon>
        <taxon>Dikarya</taxon>
        <taxon>Ascomycota</taxon>
        <taxon>Pezizomycotina</taxon>
        <taxon>Eurotiomycetes</taxon>
        <taxon>Eurotiomycetidae</taxon>
        <taxon>Eurotiales</taxon>
        <taxon>Aspergillaceae</taxon>
        <taxon>Aspergillus</taxon>
        <taxon>Aspergillus subgen. Circumdati</taxon>
    </lineage>
</organism>
<dbReference type="EMBL" id="KV878978">
    <property type="protein sequence ID" value="OJJ99051.1"/>
    <property type="molecule type" value="Genomic_DNA"/>
</dbReference>
<dbReference type="SUPFAM" id="SSF111331">
    <property type="entry name" value="NAD kinase/diacylglycerol kinase-like"/>
    <property type="match status" value="1"/>
</dbReference>
<dbReference type="GO" id="GO:0001727">
    <property type="term" value="F:lipid kinase activity"/>
    <property type="evidence" value="ECO:0007669"/>
    <property type="project" value="UniProtKB-ARBA"/>
</dbReference>
<dbReference type="STRING" id="690307.A0A1L9WS79"/>
<dbReference type="Proteomes" id="UP000184546">
    <property type="component" value="Unassembled WGS sequence"/>
</dbReference>
<reference evidence="3" key="1">
    <citation type="journal article" date="2017" name="Genome Biol.">
        <title>Comparative genomics reveals high biological diversity and specific adaptations in the industrially and medically important fungal genus Aspergillus.</title>
        <authorList>
            <person name="de Vries R.P."/>
            <person name="Riley R."/>
            <person name="Wiebenga A."/>
            <person name="Aguilar-Osorio G."/>
            <person name="Amillis S."/>
            <person name="Uchima C.A."/>
            <person name="Anderluh G."/>
            <person name="Asadollahi M."/>
            <person name="Askin M."/>
            <person name="Barry K."/>
            <person name="Battaglia E."/>
            <person name="Bayram O."/>
            <person name="Benocci T."/>
            <person name="Braus-Stromeyer S.A."/>
            <person name="Caldana C."/>
            <person name="Canovas D."/>
            <person name="Cerqueira G.C."/>
            <person name="Chen F."/>
            <person name="Chen W."/>
            <person name="Choi C."/>
            <person name="Clum A."/>
            <person name="Dos Santos R.A."/>
            <person name="Damasio A.R."/>
            <person name="Diallinas G."/>
            <person name="Emri T."/>
            <person name="Fekete E."/>
            <person name="Flipphi M."/>
            <person name="Freyberg S."/>
            <person name="Gallo A."/>
            <person name="Gournas C."/>
            <person name="Habgood R."/>
            <person name="Hainaut M."/>
            <person name="Harispe M.L."/>
            <person name="Henrissat B."/>
            <person name="Hilden K.S."/>
            <person name="Hope R."/>
            <person name="Hossain A."/>
            <person name="Karabika E."/>
            <person name="Karaffa L."/>
            <person name="Karanyi Z."/>
            <person name="Krasevec N."/>
            <person name="Kuo A."/>
            <person name="Kusch H."/>
            <person name="LaButti K."/>
            <person name="Lagendijk E.L."/>
            <person name="Lapidus A."/>
            <person name="Levasseur A."/>
            <person name="Lindquist E."/>
            <person name="Lipzen A."/>
            <person name="Logrieco A.F."/>
            <person name="MacCabe A."/>
            <person name="Maekelae M.R."/>
            <person name="Malavazi I."/>
            <person name="Melin P."/>
            <person name="Meyer V."/>
            <person name="Mielnichuk N."/>
            <person name="Miskei M."/>
            <person name="Molnar A.P."/>
            <person name="Mule G."/>
            <person name="Ngan C.Y."/>
            <person name="Orejas M."/>
            <person name="Orosz E."/>
            <person name="Ouedraogo J.P."/>
            <person name="Overkamp K.M."/>
            <person name="Park H.-S."/>
            <person name="Perrone G."/>
            <person name="Piumi F."/>
            <person name="Punt P.J."/>
            <person name="Ram A.F."/>
            <person name="Ramon A."/>
            <person name="Rauscher S."/>
            <person name="Record E."/>
            <person name="Riano-Pachon D.M."/>
            <person name="Robert V."/>
            <person name="Roehrig J."/>
            <person name="Ruller R."/>
            <person name="Salamov A."/>
            <person name="Salih N.S."/>
            <person name="Samson R.A."/>
            <person name="Sandor E."/>
            <person name="Sanguinetti M."/>
            <person name="Schuetze T."/>
            <person name="Sepcic K."/>
            <person name="Shelest E."/>
            <person name="Sherlock G."/>
            <person name="Sophianopoulou V."/>
            <person name="Squina F.M."/>
            <person name="Sun H."/>
            <person name="Susca A."/>
            <person name="Todd R.B."/>
            <person name="Tsang A."/>
            <person name="Unkles S.E."/>
            <person name="van de Wiele N."/>
            <person name="van Rossen-Uffink D."/>
            <person name="Oliveira J.V."/>
            <person name="Vesth T.C."/>
            <person name="Visser J."/>
            <person name="Yu J.-H."/>
            <person name="Zhou M."/>
            <person name="Andersen M.R."/>
            <person name="Archer D.B."/>
            <person name="Baker S.E."/>
            <person name="Benoit I."/>
            <person name="Brakhage A.A."/>
            <person name="Braus G.H."/>
            <person name="Fischer R."/>
            <person name="Frisvad J.C."/>
            <person name="Goldman G.H."/>
            <person name="Houbraken J."/>
            <person name="Oakley B."/>
            <person name="Pocsi I."/>
            <person name="Scazzocchio C."/>
            <person name="Seiboth B."/>
            <person name="vanKuyk P.A."/>
            <person name="Wortman J."/>
            <person name="Dyer P.S."/>
            <person name="Grigoriev I.V."/>
        </authorList>
    </citation>
    <scope>NUCLEOTIDE SEQUENCE [LARGE SCALE GENOMIC DNA]</scope>
    <source>
        <strain evidence="3">ATCC 16872 / CBS 172.66 / WB 5094</strain>
    </source>
</reference>
<dbReference type="InterPro" id="IPR055916">
    <property type="entry name" value="DUF7493"/>
</dbReference>
<evidence type="ECO:0000259" key="1">
    <source>
        <dbReference type="PROSITE" id="PS50146"/>
    </source>
</evidence>
<feature type="domain" description="DAGKc" evidence="1">
    <location>
        <begin position="121"/>
        <end position="258"/>
    </location>
</feature>